<evidence type="ECO:0000313" key="1">
    <source>
        <dbReference type="EMBL" id="KAH7572579.1"/>
    </source>
</evidence>
<proteinExistence type="predicted"/>
<gene>
    <name evidence="1" type="ORF">JRO89_XS04G0276900</name>
</gene>
<reference evidence="1 2" key="1">
    <citation type="submission" date="2021-02" db="EMBL/GenBank/DDBJ databases">
        <title>Plant Genome Project.</title>
        <authorList>
            <person name="Zhang R.-G."/>
        </authorList>
    </citation>
    <scope>NUCLEOTIDE SEQUENCE [LARGE SCALE GENOMIC DNA]</scope>
    <source>
        <tissue evidence="1">Leaves</tissue>
    </source>
</reference>
<organism evidence="1 2">
    <name type="scientific">Xanthoceras sorbifolium</name>
    <dbReference type="NCBI Taxonomy" id="99658"/>
    <lineage>
        <taxon>Eukaryota</taxon>
        <taxon>Viridiplantae</taxon>
        <taxon>Streptophyta</taxon>
        <taxon>Embryophyta</taxon>
        <taxon>Tracheophyta</taxon>
        <taxon>Spermatophyta</taxon>
        <taxon>Magnoliopsida</taxon>
        <taxon>eudicotyledons</taxon>
        <taxon>Gunneridae</taxon>
        <taxon>Pentapetalae</taxon>
        <taxon>rosids</taxon>
        <taxon>malvids</taxon>
        <taxon>Sapindales</taxon>
        <taxon>Sapindaceae</taxon>
        <taxon>Xanthoceroideae</taxon>
        <taxon>Xanthoceras</taxon>
    </lineage>
</organism>
<keyword evidence="2" id="KW-1185">Reference proteome</keyword>
<accession>A0ABQ8I822</accession>
<name>A0ABQ8I822_9ROSI</name>
<sequence length="224" mass="25769">MVKLDFPRYDGRDDPTTWIRRANKYFQLHDIAKLDKVTLASFLLEELIKLRQIGFVVDYQCKFERLLAKIGLLAPEKKNDVEMEIDDEIKEVAPEISLHAIMGVQAPKTMQVHGELRGQSVIALFHFESTHNFINSRVAQVVELQPNSNWRLEVTVASSYDVVLAEATWKSESAIKEHFTEASLESDCLRRMELMQLFSTWMLDEVFDEVLKIKSTHVGLSEAV</sequence>
<dbReference type="Proteomes" id="UP000827721">
    <property type="component" value="Unassembled WGS sequence"/>
</dbReference>
<comment type="caution">
    <text evidence="1">The sequence shown here is derived from an EMBL/GenBank/DDBJ whole genome shotgun (WGS) entry which is preliminary data.</text>
</comment>
<protein>
    <submittedName>
        <fullName evidence="1">Uncharacterized protein</fullName>
    </submittedName>
</protein>
<evidence type="ECO:0000313" key="2">
    <source>
        <dbReference type="Proteomes" id="UP000827721"/>
    </source>
</evidence>
<dbReference type="EMBL" id="JAFEMO010000004">
    <property type="protein sequence ID" value="KAH7572579.1"/>
    <property type="molecule type" value="Genomic_DNA"/>
</dbReference>